<dbReference type="eggNOG" id="ENOG502SR67">
    <property type="taxonomic scope" value="Eukaryota"/>
</dbReference>
<protein>
    <recommendedName>
        <fullName evidence="3">HNH nuclease domain-containing protein</fullName>
    </recommendedName>
</protein>
<dbReference type="GeneID" id="19468454"/>
<name>S3D8H6_GLAL2</name>
<dbReference type="Pfam" id="PF13391">
    <property type="entry name" value="HNH_2"/>
    <property type="match status" value="1"/>
</dbReference>
<accession>S3D8H6</accession>
<reference evidence="4 5" key="1">
    <citation type="journal article" date="2013" name="BMC Genomics">
        <title>Genomics-driven discovery of the pneumocandin biosynthetic gene cluster in the fungus Glarea lozoyensis.</title>
        <authorList>
            <person name="Chen L."/>
            <person name="Yue Q."/>
            <person name="Zhang X."/>
            <person name="Xiang M."/>
            <person name="Wang C."/>
            <person name="Li S."/>
            <person name="Che Y."/>
            <person name="Ortiz-Lopez F.J."/>
            <person name="Bills G.F."/>
            <person name="Liu X."/>
            <person name="An Z."/>
        </authorList>
    </citation>
    <scope>NUCLEOTIDE SEQUENCE [LARGE SCALE GENOMIC DNA]</scope>
    <source>
        <strain evidence="5">ATCC 20868 / MF5171</strain>
    </source>
</reference>
<organism evidence="4 5">
    <name type="scientific">Glarea lozoyensis (strain ATCC 20868 / MF5171)</name>
    <dbReference type="NCBI Taxonomy" id="1116229"/>
    <lineage>
        <taxon>Eukaryota</taxon>
        <taxon>Fungi</taxon>
        <taxon>Dikarya</taxon>
        <taxon>Ascomycota</taxon>
        <taxon>Pezizomycotina</taxon>
        <taxon>Leotiomycetes</taxon>
        <taxon>Helotiales</taxon>
        <taxon>Helotiaceae</taxon>
        <taxon>Glarea</taxon>
    </lineage>
</organism>
<dbReference type="KEGG" id="glz:GLAREA_09406"/>
<evidence type="ECO:0000256" key="1">
    <source>
        <dbReference type="SAM" id="Coils"/>
    </source>
</evidence>
<dbReference type="AlphaFoldDB" id="S3D8H6"/>
<keyword evidence="1" id="KW-0175">Coiled coil</keyword>
<evidence type="ECO:0000256" key="2">
    <source>
        <dbReference type="SAM" id="MobiDB-lite"/>
    </source>
</evidence>
<dbReference type="OMA" id="DPRNSLM"/>
<gene>
    <name evidence="4" type="ORF">GLAREA_09406</name>
</gene>
<proteinExistence type="predicted"/>
<evidence type="ECO:0000259" key="3">
    <source>
        <dbReference type="Pfam" id="PF13391"/>
    </source>
</evidence>
<dbReference type="OrthoDB" id="5386595at2759"/>
<feature type="compositionally biased region" description="Acidic residues" evidence="2">
    <location>
        <begin position="383"/>
        <end position="403"/>
    </location>
</feature>
<dbReference type="EMBL" id="KE145368">
    <property type="protein sequence ID" value="EPE28286.1"/>
    <property type="molecule type" value="Genomic_DNA"/>
</dbReference>
<evidence type="ECO:0000313" key="5">
    <source>
        <dbReference type="Proteomes" id="UP000016922"/>
    </source>
</evidence>
<feature type="coiled-coil region" evidence="1">
    <location>
        <begin position="79"/>
        <end position="113"/>
    </location>
</feature>
<dbReference type="InterPro" id="IPR003615">
    <property type="entry name" value="HNH_nuc"/>
</dbReference>
<feature type="region of interest" description="Disordered" evidence="2">
    <location>
        <begin position="382"/>
        <end position="403"/>
    </location>
</feature>
<dbReference type="Proteomes" id="UP000016922">
    <property type="component" value="Unassembled WGS sequence"/>
</dbReference>
<dbReference type="RefSeq" id="XP_008084194.1">
    <property type="nucleotide sequence ID" value="XM_008086003.1"/>
</dbReference>
<keyword evidence="5" id="KW-1185">Reference proteome</keyword>
<feature type="domain" description="HNH nuclease" evidence="3">
    <location>
        <begin position="175"/>
        <end position="237"/>
    </location>
</feature>
<sequence length="403" mass="46246">MAPTSRVYDRYHELMPDDANKQIETLKGRTVSATTQLSTANTAHEFIDAKIMQLTSQIKLDKEVKGCFVNAKKRKVPCIEEIDEEVGKIEEHVEKAERELLLLKRQRKAITDDVKEGKVAYSTMAEAYCSAITSKFMSASKPTKSKFDQHSYAKGVLEFYGASRKTSDDELEKYCHITGWQAPSTVECAHIVPKYLESEELSYLYGVRETMLSEPRNGITFNSVIKDGLDKGWIVIVPDKSLEGEEITWRCILVEQSRGSSIICPGRKWRDIDGKALKFLTPNRPAHRYMYLRYVMAYIHQLQLGNTEWHDRISVREHLWATTGQYLRKSMLQVLASHISDGYVPEAFFESTFQSAEGCKERSTEEEEDLVLGFHYKLKDLDGFYDGDDTESLDDWEHEGDEE</sequence>
<evidence type="ECO:0000313" key="4">
    <source>
        <dbReference type="EMBL" id="EPE28286.1"/>
    </source>
</evidence>
<dbReference type="HOGENOM" id="CLU_054238_0_0_1"/>